<keyword evidence="15" id="KW-1185">Reference proteome</keyword>
<keyword evidence="6 11" id="KW-0347">Helicase</keyword>
<name>A0ABV2LRN3_9FLAO</name>
<dbReference type="Gene3D" id="3.40.1440.60">
    <property type="entry name" value="PriA, 3(prime) DNA-binding domain"/>
    <property type="match status" value="1"/>
</dbReference>
<dbReference type="InterPro" id="IPR005259">
    <property type="entry name" value="PriA"/>
</dbReference>
<dbReference type="Pfam" id="PF00270">
    <property type="entry name" value="DEAD"/>
    <property type="match status" value="1"/>
</dbReference>
<dbReference type="PROSITE" id="PS51192">
    <property type="entry name" value="HELICASE_ATP_BIND_1"/>
    <property type="match status" value="1"/>
</dbReference>
<keyword evidence="2 11" id="KW-0235">DNA replication</keyword>
<keyword evidence="1 11" id="KW-0639">Primosome</keyword>
<dbReference type="Pfam" id="PF18074">
    <property type="entry name" value="PriA_C"/>
    <property type="match status" value="1"/>
</dbReference>
<dbReference type="PANTHER" id="PTHR30580:SF0">
    <property type="entry name" value="PRIMOSOMAL PROTEIN N"/>
    <property type="match status" value="1"/>
</dbReference>
<dbReference type="InterPro" id="IPR041236">
    <property type="entry name" value="PriA_C"/>
</dbReference>
<comment type="catalytic activity">
    <reaction evidence="11">
        <text>Couples ATP hydrolysis with the unwinding of duplex DNA by translocating in the 3'-5' direction.</text>
        <dbReference type="EC" id="5.6.2.4"/>
    </reaction>
</comment>
<feature type="binding site" evidence="11">
    <location>
        <position position="538"/>
    </location>
    <ligand>
        <name>Zn(2+)</name>
        <dbReference type="ChEBI" id="CHEBI:29105"/>
        <label>2</label>
    </ligand>
</feature>
<comment type="similarity">
    <text evidence="11">Belongs to the helicase family. PriA subfamily.</text>
</comment>
<dbReference type="InterPro" id="IPR011545">
    <property type="entry name" value="DEAD/DEAH_box_helicase_dom"/>
</dbReference>
<proteinExistence type="inferred from homology"/>
<dbReference type="SMART" id="SM00490">
    <property type="entry name" value="HELICc"/>
    <property type="match status" value="1"/>
</dbReference>
<evidence type="ECO:0000313" key="14">
    <source>
        <dbReference type="EMBL" id="MET3731232.1"/>
    </source>
</evidence>
<reference evidence="14 15" key="1">
    <citation type="submission" date="2024-06" db="EMBL/GenBank/DDBJ databases">
        <title>Genomic Encyclopedia of Type Strains, Phase IV (KMG-IV): sequencing the most valuable type-strain genomes for metagenomic binning, comparative biology and taxonomic classification.</title>
        <authorList>
            <person name="Goeker M."/>
        </authorList>
    </citation>
    <scope>NUCLEOTIDE SEQUENCE [LARGE SCALE GENOMIC DNA]</scope>
    <source>
        <strain evidence="14 15">DSM 29388</strain>
    </source>
</reference>
<feature type="domain" description="Helicase C-terminal" evidence="13">
    <location>
        <begin position="539"/>
        <end position="719"/>
    </location>
</feature>
<sequence length="820" mass="94433">MTNPFKFAEIILPLALPGTFTYEISPVDVPYLKVGQRVSVPFGSNKLYTGIVHSLHNQKPELYKTKMIDTILDTEPLVTKIQIKFWEWMANYYLCSLGDVYRNAFPTALKWESETFVKFIGTIEQIQEHLAEEEWMVVNAINQKGILSVSEIAKIVERKSAIPVIKSLWEKGIIHLDEVLKEKYTPKVERFVRVNPELKSNEKLFNESLHKLKNATKQRETILQLIVEEAQSSKPIKISQFLKKYGGTHSMINSMEEKGLVQIYDLEISRIEEVKNDIIDSEELNLEQYKAQKLIEEYFEESKTVLLHGVTSSGKTEIYIKLIEQKIEEDKTTLFLLPEISITSQMVQRIRKHFGDKVGIYHSKFNQNERVELWNNTLNDEYKIVIGARSALFLPFQNLGLVIVDEEHESAYKQSDTKPFFHARDMALVLGSMFQANIILGSATPSLESYHNAQIGKYGYVQLTKRFTDVELPKIELIDLKRSIRNKEMVGDVSRTLEEAIRDTFKEGKQVLIFQNRRGFAPVVECMSCGHSPYCPNCDVPLTFHKFSNRLKCHYCGHSQGRPTKCSNCQSLELTTKGIGTEQIEIQLQSLFPDKKIARMDVDAMRKKHAYEKTIEAFEQQEIDILVGTQMVAKGLDFSNIGLVGVIRADSLLNFPDFRAHEKAFQLLTQVAGRAGRRKEQGKVLIQTFNPDHEVLQNVTRYDYEKTAKDILYERKSFLYPPYLRLVQLTFRHAKVEKVDKVSTEFVRLLKPMFDEKHLLGPIEPSIGRIRNLYIRQVLIKIPEGASAAKVKEWIQKSIESLHTIQAFRSVRIEIDVDPS</sequence>
<dbReference type="SUPFAM" id="SSF52540">
    <property type="entry name" value="P-loop containing nucleoside triphosphate hydrolases"/>
    <property type="match status" value="1"/>
</dbReference>
<comment type="catalytic activity">
    <reaction evidence="11">
        <text>ATP + H2O = ADP + phosphate + H(+)</text>
        <dbReference type="Rhea" id="RHEA:13065"/>
        <dbReference type="ChEBI" id="CHEBI:15377"/>
        <dbReference type="ChEBI" id="CHEBI:15378"/>
        <dbReference type="ChEBI" id="CHEBI:30616"/>
        <dbReference type="ChEBI" id="CHEBI:43474"/>
        <dbReference type="ChEBI" id="CHEBI:456216"/>
        <dbReference type="EC" id="5.6.2.4"/>
    </reaction>
</comment>
<accession>A0ABV2LRN3</accession>
<evidence type="ECO:0000313" key="15">
    <source>
        <dbReference type="Proteomes" id="UP001549146"/>
    </source>
</evidence>
<evidence type="ECO:0000256" key="8">
    <source>
        <dbReference type="ARBA" id="ARBA00022840"/>
    </source>
</evidence>
<gene>
    <name evidence="11" type="primary">priA</name>
    <name evidence="14" type="ORF">ABID46_000799</name>
</gene>
<evidence type="ECO:0000256" key="2">
    <source>
        <dbReference type="ARBA" id="ARBA00022705"/>
    </source>
</evidence>
<dbReference type="InterPro" id="IPR014001">
    <property type="entry name" value="Helicase_ATP-bd"/>
</dbReference>
<dbReference type="CDD" id="cd17929">
    <property type="entry name" value="DEXHc_priA"/>
    <property type="match status" value="1"/>
</dbReference>
<dbReference type="InterPro" id="IPR001650">
    <property type="entry name" value="Helicase_C-like"/>
</dbReference>
<dbReference type="InterPro" id="IPR027417">
    <property type="entry name" value="P-loop_NTPase"/>
</dbReference>
<dbReference type="NCBIfam" id="TIGR00595">
    <property type="entry name" value="priA"/>
    <property type="match status" value="1"/>
</dbReference>
<evidence type="ECO:0000256" key="1">
    <source>
        <dbReference type="ARBA" id="ARBA00022515"/>
    </source>
</evidence>
<keyword evidence="4 11" id="KW-0547">Nucleotide-binding</keyword>
<comment type="caution">
    <text evidence="14">The sequence shown here is derived from an EMBL/GenBank/DDBJ whole genome shotgun (WGS) entry which is preliminary data.</text>
</comment>
<dbReference type="Gene3D" id="3.40.50.300">
    <property type="entry name" value="P-loop containing nucleotide triphosphate hydrolases"/>
    <property type="match status" value="2"/>
</dbReference>
<feature type="binding site" evidence="11">
    <location>
        <position position="556"/>
    </location>
    <ligand>
        <name>Zn(2+)</name>
        <dbReference type="ChEBI" id="CHEBI:29105"/>
        <label>2</label>
    </ligand>
</feature>
<dbReference type="Pfam" id="PF18319">
    <property type="entry name" value="Zn_ribbon_PriA"/>
    <property type="match status" value="1"/>
</dbReference>
<comment type="function">
    <text evidence="11">Initiates the restart of stalled replication forks, which reloads the replicative helicase on sites other than the origin of replication. Recognizes and binds to abandoned replication forks and remodels them to uncover a helicase loading site. Promotes assembly of the primosome at these replication forks.</text>
</comment>
<dbReference type="EC" id="5.6.2.4" evidence="11"/>
<dbReference type="Pfam" id="PF17764">
    <property type="entry name" value="PriA_3primeBD"/>
    <property type="match status" value="1"/>
</dbReference>
<dbReference type="RefSeq" id="WP_354507298.1">
    <property type="nucleotide sequence ID" value="NZ_JBEPMO010000003.1"/>
</dbReference>
<keyword evidence="10 11" id="KW-0413">Isomerase</keyword>
<dbReference type="SMART" id="SM00487">
    <property type="entry name" value="DEXDc"/>
    <property type="match status" value="1"/>
</dbReference>
<dbReference type="CDD" id="cd18804">
    <property type="entry name" value="SF2_C_priA"/>
    <property type="match status" value="1"/>
</dbReference>
<feature type="binding site" evidence="11">
    <location>
        <position position="526"/>
    </location>
    <ligand>
        <name>Zn(2+)</name>
        <dbReference type="ChEBI" id="CHEBI:29105"/>
        <label>1</label>
    </ligand>
</feature>
<evidence type="ECO:0000256" key="4">
    <source>
        <dbReference type="ARBA" id="ARBA00022741"/>
    </source>
</evidence>
<feature type="binding site" evidence="11">
    <location>
        <position position="566"/>
    </location>
    <ligand>
        <name>Zn(2+)</name>
        <dbReference type="ChEBI" id="CHEBI:29105"/>
        <label>1</label>
    </ligand>
</feature>
<organism evidence="14 15">
    <name type="scientific">Moheibacter stercoris</name>
    <dbReference type="NCBI Taxonomy" id="1628251"/>
    <lineage>
        <taxon>Bacteria</taxon>
        <taxon>Pseudomonadati</taxon>
        <taxon>Bacteroidota</taxon>
        <taxon>Flavobacteriia</taxon>
        <taxon>Flavobacteriales</taxon>
        <taxon>Weeksellaceae</taxon>
        <taxon>Moheibacter</taxon>
    </lineage>
</organism>
<dbReference type="Pfam" id="PF00271">
    <property type="entry name" value="Helicase_C"/>
    <property type="match status" value="1"/>
</dbReference>
<dbReference type="EMBL" id="JBEPMO010000003">
    <property type="protein sequence ID" value="MET3731232.1"/>
    <property type="molecule type" value="Genomic_DNA"/>
</dbReference>
<keyword evidence="3 11" id="KW-0479">Metal-binding</keyword>
<evidence type="ECO:0000256" key="9">
    <source>
        <dbReference type="ARBA" id="ARBA00023125"/>
    </source>
</evidence>
<evidence type="ECO:0000259" key="13">
    <source>
        <dbReference type="PROSITE" id="PS51194"/>
    </source>
</evidence>
<feature type="binding site" evidence="11">
    <location>
        <position position="535"/>
    </location>
    <ligand>
        <name>Zn(2+)</name>
        <dbReference type="ChEBI" id="CHEBI:29105"/>
        <label>2</label>
    </ligand>
</feature>
<dbReference type="InterPro" id="IPR041222">
    <property type="entry name" value="PriA_3primeBD"/>
</dbReference>
<evidence type="ECO:0000256" key="7">
    <source>
        <dbReference type="ARBA" id="ARBA00022833"/>
    </source>
</evidence>
<evidence type="ECO:0000259" key="12">
    <source>
        <dbReference type="PROSITE" id="PS51192"/>
    </source>
</evidence>
<keyword evidence="9 11" id="KW-0238">DNA-binding</keyword>
<keyword evidence="7 11" id="KW-0862">Zinc</keyword>
<dbReference type="GO" id="GO:0016787">
    <property type="term" value="F:hydrolase activity"/>
    <property type="evidence" value="ECO:0007669"/>
    <property type="project" value="UniProtKB-KW"/>
</dbReference>
<dbReference type="PROSITE" id="PS51194">
    <property type="entry name" value="HELICASE_CTER"/>
    <property type="match status" value="1"/>
</dbReference>
<dbReference type="InterPro" id="IPR042115">
    <property type="entry name" value="PriA_3primeBD_sf"/>
</dbReference>
<evidence type="ECO:0000256" key="3">
    <source>
        <dbReference type="ARBA" id="ARBA00022723"/>
    </source>
</evidence>
<evidence type="ECO:0000256" key="11">
    <source>
        <dbReference type="HAMAP-Rule" id="MF_00983"/>
    </source>
</evidence>
<comment type="subunit">
    <text evidence="11">Component of the replication restart primosome.</text>
</comment>
<feature type="binding site" evidence="11">
    <location>
        <position position="553"/>
    </location>
    <ligand>
        <name>Zn(2+)</name>
        <dbReference type="ChEBI" id="CHEBI:29105"/>
        <label>2</label>
    </ligand>
</feature>
<evidence type="ECO:0000256" key="6">
    <source>
        <dbReference type="ARBA" id="ARBA00022806"/>
    </source>
</evidence>
<dbReference type="InterPro" id="IPR040498">
    <property type="entry name" value="PriA_CRR"/>
</dbReference>
<dbReference type="Proteomes" id="UP001549146">
    <property type="component" value="Unassembled WGS sequence"/>
</dbReference>
<feature type="binding site" evidence="11">
    <location>
        <position position="529"/>
    </location>
    <ligand>
        <name>Zn(2+)</name>
        <dbReference type="ChEBI" id="CHEBI:29105"/>
        <label>1</label>
    </ligand>
</feature>
<feature type="domain" description="Helicase ATP-binding" evidence="12">
    <location>
        <begin position="296"/>
        <end position="463"/>
    </location>
</feature>
<dbReference type="HAMAP" id="MF_00983">
    <property type="entry name" value="PriA"/>
    <property type="match status" value="1"/>
</dbReference>
<evidence type="ECO:0000256" key="10">
    <source>
        <dbReference type="ARBA" id="ARBA00023235"/>
    </source>
</evidence>
<keyword evidence="5 11" id="KW-0378">Hydrolase</keyword>
<feature type="binding site" evidence="11">
    <location>
        <position position="569"/>
    </location>
    <ligand>
        <name>Zn(2+)</name>
        <dbReference type="ChEBI" id="CHEBI:29105"/>
        <label>1</label>
    </ligand>
</feature>
<keyword evidence="8 11" id="KW-0067">ATP-binding</keyword>
<protein>
    <recommendedName>
        <fullName evidence="11">Replication restart protein PriA</fullName>
    </recommendedName>
    <alternativeName>
        <fullName evidence="11">ATP-dependent DNA helicase PriA</fullName>
        <ecNumber evidence="11">5.6.2.4</ecNumber>
    </alternativeName>
    <alternativeName>
        <fullName evidence="11">DNA 3'-5' helicase PriA</fullName>
    </alternativeName>
</protein>
<comment type="cofactor">
    <cofactor evidence="11">
        <name>Zn(2+)</name>
        <dbReference type="ChEBI" id="CHEBI:29105"/>
    </cofactor>
    <text evidence="11">Binds 2 zinc ions per subunit.</text>
</comment>
<evidence type="ECO:0000256" key="5">
    <source>
        <dbReference type="ARBA" id="ARBA00022801"/>
    </source>
</evidence>
<dbReference type="PANTHER" id="PTHR30580">
    <property type="entry name" value="PRIMOSOMAL PROTEIN N"/>
    <property type="match status" value="1"/>
</dbReference>